<keyword evidence="1" id="KW-0812">Transmembrane</keyword>
<dbReference type="AlphaFoldDB" id="A0A932CPD8"/>
<accession>A0A932CPD8</accession>
<keyword evidence="1" id="KW-1133">Transmembrane helix</keyword>
<evidence type="ECO:0000313" key="3">
    <source>
        <dbReference type="Proteomes" id="UP000769766"/>
    </source>
</evidence>
<comment type="caution">
    <text evidence="2">The sequence shown here is derived from an EMBL/GenBank/DDBJ whole genome shotgun (WGS) entry which is preliminary data.</text>
</comment>
<dbReference type="Gene3D" id="2.130.10.10">
    <property type="entry name" value="YVTN repeat-like/Quinoprotein amine dehydrogenase"/>
    <property type="match status" value="2"/>
</dbReference>
<dbReference type="PANTHER" id="PTHR43739:SF5">
    <property type="entry name" value="EXO-ALPHA-SIALIDASE"/>
    <property type="match status" value="1"/>
</dbReference>
<organism evidence="2 3">
    <name type="scientific">Tectimicrobiota bacterium</name>
    <dbReference type="NCBI Taxonomy" id="2528274"/>
    <lineage>
        <taxon>Bacteria</taxon>
        <taxon>Pseudomonadati</taxon>
        <taxon>Nitrospinota/Tectimicrobiota group</taxon>
        <taxon>Candidatus Tectimicrobiota</taxon>
    </lineage>
</organism>
<evidence type="ECO:0000313" key="2">
    <source>
        <dbReference type="EMBL" id="MBI2877076.1"/>
    </source>
</evidence>
<dbReference type="EMBL" id="JACPRF010000282">
    <property type="protein sequence ID" value="MBI2877076.1"/>
    <property type="molecule type" value="Genomic_DNA"/>
</dbReference>
<sequence length="453" mass="50907">MNFIKFNRKLHKWSGITLGVFLLVSAVTGFLLIHKERFQLGDVKINDIFLTEKYKQESKEWIKKVQAISRIERESPQSLLVGTKNGLYHYQGQEKRWTDITYDLEDPDIKGMVVIGKRCLLATKSGLFLTEDLGKNYTKVLNEPDLCVGTGQGIAVSPGNPHIVYVSSHKRGIFRSSDGGRRWMNVSGKLPQDPRTLDSGGEFHVHGLAISPEDPNTLFVGTASGLFQTRNAGKSWQEIGVNQAYVTCVTIDPSNPQVIYAGTKSHHKDLRDGVYRSNDGGNSWEDISTGITKSGKDTVIQSIQVNPTHSNMAVLGTKHGLYQTENSGENWKNLMIRSAHNKYTQSVNTAIFDKEREGIIYIGASTGVFQYDLLKLGLIDFNIGSIQEKVQRGHNVSLEEIIKDIHDGQFFGGKLWFLYDLLSLALVLFVLTGITLWWYPRWSKSKKRDLPNN</sequence>
<protein>
    <recommendedName>
        <fullName evidence="4">Sortilin N-terminal domain-containing protein</fullName>
    </recommendedName>
</protein>
<name>A0A932CPD8_UNCTE</name>
<reference evidence="2" key="1">
    <citation type="submission" date="2020-07" db="EMBL/GenBank/DDBJ databases">
        <title>Huge and variable diversity of episymbiotic CPR bacteria and DPANN archaea in groundwater ecosystems.</title>
        <authorList>
            <person name="He C.Y."/>
            <person name="Keren R."/>
            <person name="Whittaker M."/>
            <person name="Farag I.F."/>
            <person name="Doudna J."/>
            <person name="Cate J.H.D."/>
            <person name="Banfield J.F."/>
        </authorList>
    </citation>
    <scope>NUCLEOTIDE SEQUENCE</scope>
    <source>
        <strain evidence="2">NC_groundwater_672_Ag_B-0.1um_62_36</strain>
    </source>
</reference>
<evidence type="ECO:0008006" key="4">
    <source>
        <dbReference type="Google" id="ProtNLM"/>
    </source>
</evidence>
<keyword evidence="1" id="KW-0472">Membrane</keyword>
<dbReference type="GO" id="GO:0010411">
    <property type="term" value="P:xyloglucan metabolic process"/>
    <property type="evidence" value="ECO:0007669"/>
    <property type="project" value="TreeGrafter"/>
</dbReference>
<evidence type="ECO:0000256" key="1">
    <source>
        <dbReference type="SAM" id="Phobius"/>
    </source>
</evidence>
<dbReference type="Proteomes" id="UP000769766">
    <property type="component" value="Unassembled WGS sequence"/>
</dbReference>
<dbReference type="SUPFAM" id="SSF110296">
    <property type="entry name" value="Oligoxyloglucan reducing end-specific cellobiohydrolase"/>
    <property type="match status" value="1"/>
</dbReference>
<feature type="transmembrane region" description="Helical" evidence="1">
    <location>
        <begin position="12"/>
        <end position="33"/>
    </location>
</feature>
<dbReference type="InterPro" id="IPR015943">
    <property type="entry name" value="WD40/YVTN_repeat-like_dom_sf"/>
</dbReference>
<proteinExistence type="predicted"/>
<dbReference type="InterPro" id="IPR052025">
    <property type="entry name" value="Xyloglucanase_GH74"/>
</dbReference>
<gene>
    <name evidence="2" type="ORF">HYY20_09365</name>
</gene>
<dbReference type="PANTHER" id="PTHR43739">
    <property type="entry name" value="XYLOGLUCANASE (EUROFUNG)"/>
    <property type="match status" value="1"/>
</dbReference>
<feature type="transmembrane region" description="Helical" evidence="1">
    <location>
        <begin position="416"/>
        <end position="439"/>
    </location>
</feature>